<dbReference type="PROSITE" id="PS00973">
    <property type="entry name" value="USP_2"/>
    <property type="match status" value="1"/>
</dbReference>
<dbReference type="GO" id="GO:0004843">
    <property type="term" value="F:cysteine-type deubiquitinase activity"/>
    <property type="evidence" value="ECO:0007669"/>
    <property type="project" value="UniProtKB-UniRule"/>
</dbReference>
<dbReference type="GO" id="GO:0005829">
    <property type="term" value="C:cytosol"/>
    <property type="evidence" value="ECO:0007669"/>
    <property type="project" value="TreeGrafter"/>
</dbReference>
<gene>
    <name evidence="11" type="ORF">SHERM_09051</name>
</gene>
<dbReference type="GO" id="GO:0016579">
    <property type="term" value="P:protein deubiquitination"/>
    <property type="evidence" value="ECO:0007669"/>
    <property type="project" value="InterPro"/>
</dbReference>
<feature type="region of interest" description="Disordered" evidence="9">
    <location>
        <begin position="1"/>
        <end position="63"/>
    </location>
</feature>
<evidence type="ECO:0000256" key="9">
    <source>
        <dbReference type="SAM" id="MobiDB-lite"/>
    </source>
</evidence>
<feature type="region of interest" description="Disordered" evidence="9">
    <location>
        <begin position="539"/>
        <end position="616"/>
    </location>
</feature>
<feature type="region of interest" description="Disordered" evidence="9">
    <location>
        <begin position="515"/>
        <end position="534"/>
    </location>
</feature>
<evidence type="ECO:0000313" key="12">
    <source>
        <dbReference type="Proteomes" id="UP001153555"/>
    </source>
</evidence>
<evidence type="ECO:0000259" key="10">
    <source>
        <dbReference type="PROSITE" id="PS50235"/>
    </source>
</evidence>
<keyword evidence="4 8" id="KW-0833">Ubl conjugation pathway</keyword>
<evidence type="ECO:0000256" key="3">
    <source>
        <dbReference type="ARBA" id="ARBA00022670"/>
    </source>
</evidence>
<dbReference type="EC" id="3.4.19.12" evidence="8"/>
<organism evidence="11 12">
    <name type="scientific">Striga hermonthica</name>
    <name type="common">Purple witchweed</name>
    <name type="synonym">Buchnera hermonthica</name>
    <dbReference type="NCBI Taxonomy" id="68872"/>
    <lineage>
        <taxon>Eukaryota</taxon>
        <taxon>Viridiplantae</taxon>
        <taxon>Streptophyta</taxon>
        <taxon>Embryophyta</taxon>
        <taxon>Tracheophyta</taxon>
        <taxon>Spermatophyta</taxon>
        <taxon>Magnoliopsida</taxon>
        <taxon>eudicotyledons</taxon>
        <taxon>Gunneridae</taxon>
        <taxon>Pentapetalae</taxon>
        <taxon>asterids</taxon>
        <taxon>lamiids</taxon>
        <taxon>Lamiales</taxon>
        <taxon>Orobanchaceae</taxon>
        <taxon>Buchnereae</taxon>
        <taxon>Striga</taxon>
    </lineage>
</organism>
<accession>A0A9N7P5N7</accession>
<evidence type="ECO:0000256" key="8">
    <source>
        <dbReference type="RuleBase" id="RU366025"/>
    </source>
</evidence>
<dbReference type="InterPro" id="IPR028889">
    <property type="entry name" value="USP"/>
</dbReference>
<evidence type="ECO:0000256" key="1">
    <source>
        <dbReference type="ARBA" id="ARBA00000707"/>
    </source>
</evidence>
<dbReference type="GO" id="GO:0006508">
    <property type="term" value="P:proteolysis"/>
    <property type="evidence" value="ECO:0007669"/>
    <property type="project" value="UniProtKB-KW"/>
</dbReference>
<comment type="function">
    <text evidence="7 8">Recognizes and hydrolyzes the peptide bond at the C-terminal Gly of ubiquitin. Involved in the processing of poly-ubiquitin precursors as well as that of ubiquitinated proteins.</text>
</comment>
<comment type="caution">
    <text evidence="11">The sequence shown here is derived from an EMBL/GenBank/DDBJ whole genome shotgun (WGS) entry which is preliminary data.</text>
</comment>
<protein>
    <recommendedName>
        <fullName evidence="8">Ubiquitin carboxyl-terminal hydrolase</fullName>
        <ecNumber evidence="8">3.4.19.12</ecNumber>
    </recommendedName>
</protein>
<dbReference type="InterPro" id="IPR050164">
    <property type="entry name" value="Peptidase_C19"/>
</dbReference>
<comment type="catalytic activity">
    <reaction evidence="1 8">
        <text>Thiol-dependent hydrolysis of ester, thioester, amide, peptide and isopeptide bonds formed by the C-terminal Gly of ubiquitin (a 76-residue protein attached to proteins as an intracellular targeting signal).</text>
        <dbReference type="EC" id="3.4.19.12"/>
    </reaction>
</comment>
<dbReference type="EMBL" id="CACSLK010035018">
    <property type="protein sequence ID" value="CAA0843275.1"/>
    <property type="molecule type" value="Genomic_DNA"/>
</dbReference>
<evidence type="ECO:0000256" key="2">
    <source>
        <dbReference type="ARBA" id="ARBA00009085"/>
    </source>
</evidence>
<feature type="domain" description="USP" evidence="10">
    <location>
        <begin position="158"/>
        <end position="457"/>
    </location>
</feature>
<keyword evidence="6 8" id="KW-0788">Thiol protease</keyword>
<evidence type="ECO:0000256" key="6">
    <source>
        <dbReference type="ARBA" id="ARBA00022807"/>
    </source>
</evidence>
<feature type="compositionally biased region" description="Polar residues" evidence="9">
    <location>
        <begin position="592"/>
        <end position="604"/>
    </location>
</feature>
<dbReference type="PROSITE" id="PS50235">
    <property type="entry name" value="USP_3"/>
    <property type="match status" value="1"/>
</dbReference>
<reference evidence="11" key="1">
    <citation type="submission" date="2019-12" db="EMBL/GenBank/DDBJ databases">
        <authorList>
            <person name="Scholes J."/>
        </authorList>
    </citation>
    <scope>NUCLEOTIDE SEQUENCE</scope>
</reference>
<dbReference type="FunFam" id="3.90.70.10:FF:000116">
    <property type="entry name" value="Ubiquitin carboxyl-terminal hydrolase 20"/>
    <property type="match status" value="1"/>
</dbReference>
<dbReference type="OrthoDB" id="420187at2759"/>
<dbReference type="InterPro" id="IPR018200">
    <property type="entry name" value="USP_CS"/>
</dbReference>
<dbReference type="PROSITE" id="PS00972">
    <property type="entry name" value="USP_1"/>
    <property type="match status" value="1"/>
</dbReference>
<dbReference type="InterPro" id="IPR038765">
    <property type="entry name" value="Papain-like_cys_pep_sf"/>
</dbReference>
<evidence type="ECO:0000256" key="4">
    <source>
        <dbReference type="ARBA" id="ARBA00022786"/>
    </source>
</evidence>
<feature type="compositionally biased region" description="Polar residues" evidence="9">
    <location>
        <begin position="1"/>
        <end position="10"/>
    </location>
</feature>
<dbReference type="AlphaFoldDB" id="A0A9N7P5N7"/>
<sequence>MAGISMTSDDLPTLCEESLPESNKREEEEEEEKEEEEEDAPVLESESEAEGTDSDGDDEDFYGRSAERNRFGYRWPPPPWLAPRSWRFAGNPRYSRCLYGDDRFAGNHYYSRCLYGDDRFAGNPYYSRCLDRDDKFAGNPYYSRCLDRDDKPTAIVGAGLENLGNTCFLNAVMQCFLHTVPFLHGILSDKHSNCDKESFCLLCAVRLLINHSLTRRNGPVSPLGLVNNLSYFSSGFKRFQQEDAHEFLQCFLDRLESCHVSSHSNNMVKQIFGGRLVSKLKCCSCGHCSDTYEPLIDLSLEIEDADNLLTALQSFTKVEIIEDLETKFTCEECKEQVSIEKKLSFDQAPTVALFQLKRFKSDGCFVNKIDKHVEFPLDLDLQPFMLGGNDIALQMELKYVLHAVVVHVGLTPTSGHYYCFIRLSPGMWCKFDDSRVVPVTENYVLSQEAYILYYAKEDTTWFSNFVETQEYFSLDSKAVDTPKSVLDKVYTSPPSPSSEKKSSRDCYEVSCDVGSELREDDNNNETTDGVQMHDNLETSEKIDDNPHGTTTLEAQPCAGPSLDIPSPNAPKEVSSTFCEKLNRPSEEGGGAANNQINPSENCPRSPSPEVYREDPTDAGIMIPRDHLKTVACKRHLEKDMDDAETKQAYSLIRRRMPGLRGQQMMAALMGSKFKAPANPEKSRKLGKGDSSIRPVVRPLMAEIHR</sequence>
<evidence type="ECO:0000256" key="5">
    <source>
        <dbReference type="ARBA" id="ARBA00022801"/>
    </source>
</evidence>
<evidence type="ECO:0000313" key="11">
    <source>
        <dbReference type="EMBL" id="CAA0843275.1"/>
    </source>
</evidence>
<dbReference type="GO" id="GO:0005634">
    <property type="term" value="C:nucleus"/>
    <property type="evidence" value="ECO:0007669"/>
    <property type="project" value="TreeGrafter"/>
</dbReference>
<dbReference type="PANTHER" id="PTHR24006">
    <property type="entry name" value="UBIQUITIN CARBOXYL-TERMINAL HYDROLASE"/>
    <property type="match status" value="1"/>
</dbReference>
<comment type="similarity">
    <text evidence="2 8">Belongs to the peptidase C19 family.</text>
</comment>
<keyword evidence="5 8" id="KW-0378">Hydrolase</keyword>
<dbReference type="Pfam" id="PF00443">
    <property type="entry name" value="UCH"/>
    <property type="match status" value="1"/>
</dbReference>
<proteinExistence type="inferred from homology"/>
<dbReference type="SUPFAM" id="SSF54001">
    <property type="entry name" value="Cysteine proteinases"/>
    <property type="match status" value="1"/>
</dbReference>
<dbReference type="Gene3D" id="3.90.70.10">
    <property type="entry name" value="Cysteine proteinases"/>
    <property type="match status" value="1"/>
</dbReference>
<dbReference type="PANTHER" id="PTHR24006:SF747">
    <property type="entry name" value="UBIQUITIN CARBOXYL-TERMINAL HYDROLASE 20"/>
    <property type="match status" value="1"/>
</dbReference>
<evidence type="ECO:0000256" key="7">
    <source>
        <dbReference type="ARBA" id="ARBA00037450"/>
    </source>
</evidence>
<dbReference type="Proteomes" id="UP001153555">
    <property type="component" value="Unassembled WGS sequence"/>
</dbReference>
<keyword evidence="12" id="KW-1185">Reference proteome</keyword>
<feature type="compositionally biased region" description="Acidic residues" evidence="9">
    <location>
        <begin position="27"/>
        <end position="60"/>
    </location>
</feature>
<dbReference type="InterPro" id="IPR001394">
    <property type="entry name" value="Peptidase_C19_UCH"/>
</dbReference>
<name>A0A9N7P5N7_STRHE</name>
<keyword evidence="3 8" id="KW-0645">Protease</keyword>